<organism evidence="3 4">
    <name type="scientific">Desulfomonile tiedjei (strain ATCC 49306 / DSM 6799 / DCB-1)</name>
    <dbReference type="NCBI Taxonomy" id="706587"/>
    <lineage>
        <taxon>Bacteria</taxon>
        <taxon>Pseudomonadati</taxon>
        <taxon>Thermodesulfobacteriota</taxon>
        <taxon>Desulfomonilia</taxon>
        <taxon>Desulfomonilales</taxon>
        <taxon>Desulfomonilaceae</taxon>
        <taxon>Desulfomonile</taxon>
    </lineage>
</organism>
<dbReference type="Pfam" id="PF01370">
    <property type="entry name" value="Epimerase"/>
    <property type="match status" value="1"/>
</dbReference>
<evidence type="ECO:0000259" key="2">
    <source>
        <dbReference type="Pfam" id="PF01370"/>
    </source>
</evidence>
<proteinExistence type="inferred from homology"/>
<dbReference type="Proteomes" id="UP000006055">
    <property type="component" value="Chromosome"/>
</dbReference>
<evidence type="ECO:0000313" key="4">
    <source>
        <dbReference type="Proteomes" id="UP000006055"/>
    </source>
</evidence>
<dbReference type="RefSeq" id="WP_014812244.1">
    <property type="nucleotide sequence ID" value="NC_018025.1"/>
</dbReference>
<evidence type="ECO:0000313" key="3">
    <source>
        <dbReference type="EMBL" id="AFM27130.1"/>
    </source>
</evidence>
<evidence type="ECO:0000256" key="1">
    <source>
        <dbReference type="ARBA" id="ARBA00007637"/>
    </source>
</evidence>
<name>I4CC39_DESTA</name>
<dbReference type="InterPro" id="IPR001509">
    <property type="entry name" value="Epimerase_deHydtase"/>
</dbReference>
<dbReference type="HOGENOM" id="CLU_007383_1_7_7"/>
<feature type="domain" description="NAD-dependent epimerase/dehydratase" evidence="2">
    <location>
        <begin position="5"/>
        <end position="278"/>
    </location>
</feature>
<protein>
    <submittedName>
        <fullName evidence="3">Nucleoside-diphosphate-sugar epimerase</fullName>
    </submittedName>
</protein>
<dbReference type="KEGG" id="dti:Desti_4499"/>
<dbReference type="eggNOG" id="COG0451">
    <property type="taxonomic scope" value="Bacteria"/>
</dbReference>
<gene>
    <name evidence="3" type="ordered locus">Desti_4499</name>
</gene>
<dbReference type="CDD" id="cd05258">
    <property type="entry name" value="CDP_TE_SDR_e"/>
    <property type="match status" value="1"/>
</dbReference>
<dbReference type="AlphaFoldDB" id="I4CC39"/>
<dbReference type="OrthoDB" id="9802815at2"/>
<dbReference type="PANTHER" id="PTHR43000">
    <property type="entry name" value="DTDP-D-GLUCOSE 4,6-DEHYDRATASE-RELATED"/>
    <property type="match status" value="1"/>
</dbReference>
<dbReference type="PATRIC" id="fig|706587.4.peg.5103"/>
<dbReference type="InterPro" id="IPR036291">
    <property type="entry name" value="NAD(P)-bd_dom_sf"/>
</dbReference>
<dbReference type="SUPFAM" id="SSF51735">
    <property type="entry name" value="NAD(P)-binding Rossmann-fold domains"/>
    <property type="match status" value="1"/>
</dbReference>
<comment type="similarity">
    <text evidence="1">Belongs to the NAD(P)-dependent epimerase/dehydratase family.</text>
</comment>
<sequence length="380" mass="42729">MSVAIITGSAGLIGSEAVRWFASKGLIVVGIDNNMRKAFFGEEASTFGNRQLLETTVDGYTHFDIDIRDLDSLHRIFAHYGTDISVVIHTAAQPSHDWAARDAFADFSINANGTLSLLEMTRKFCPEAVFIFTSTNKVYGDTPNCLPLVECPSRWELKNHVYAEHGIDETMSIDRSLHSIFGASKTAADILVQEYGRYFGINTVSFRCGCLTGPDQAGTQLHGFLSYLMKCAMSGEAYTVFGYKGKQVRDNLHAYDLVNAFWHFFVSPLHGGRVYNLGGGRSSSCSVLEAISVCEEITGRPLNWMYSEKNRIGDHKWWITDCRRFESDYPGWSLTYDLVSMLTEIYDALNHKPYPLRKVEQLYDIRPTDKDYGSNMTMPL</sequence>
<reference evidence="4" key="1">
    <citation type="submission" date="2012-06" db="EMBL/GenBank/DDBJ databases">
        <title>Complete sequence of chromosome of Desulfomonile tiedjei DSM 6799.</title>
        <authorList>
            <person name="Lucas S."/>
            <person name="Copeland A."/>
            <person name="Lapidus A."/>
            <person name="Glavina del Rio T."/>
            <person name="Dalin E."/>
            <person name="Tice H."/>
            <person name="Bruce D."/>
            <person name="Goodwin L."/>
            <person name="Pitluck S."/>
            <person name="Peters L."/>
            <person name="Ovchinnikova G."/>
            <person name="Zeytun A."/>
            <person name="Lu M."/>
            <person name="Kyrpides N."/>
            <person name="Mavromatis K."/>
            <person name="Ivanova N."/>
            <person name="Brettin T."/>
            <person name="Detter J.C."/>
            <person name="Han C."/>
            <person name="Larimer F."/>
            <person name="Land M."/>
            <person name="Hauser L."/>
            <person name="Markowitz V."/>
            <person name="Cheng J.-F."/>
            <person name="Hugenholtz P."/>
            <person name="Woyke T."/>
            <person name="Wu D."/>
            <person name="Spring S."/>
            <person name="Schroeder M."/>
            <person name="Brambilla E."/>
            <person name="Klenk H.-P."/>
            <person name="Eisen J.A."/>
        </authorList>
    </citation>
    <scope>NUCLEOTIDE SEQUENCE [LARGE SCALE GENOMIC DNA]</scope>
    <source>
        <strain evidence="4">ATCC 49306 / DSM 6799 / DCB-1</strain>
    </source>
</reference>
<keyword evidence="4" id="KW-1185">Reference proteome</keyword>
<dbReference type="EMBL" id="CP003360">
    <property type="protein sequence ID" value="AFM27130.1"/>
    <property type="molecule type" value="Genomic_DNA"/>
</dbReference>
<dbReference type="Gene3D" id="3.40.50.720">
    <property type="entry name" value="NAD(P)-binding Rossmann-like Domain"/>
    <property type="match status" value="1"/>
</dbReference>
<accession>I4CC39</accession>
<dbReference type="STRING" id="706587.Desti_4499"/>